<dbReference type="OrthoDB" id="9811044at2"/>
<accession>S5ZLU2</accession>
<keyword evidence="3" id="KW-1185">Reference proteome</keyword>
<dbReference type="EMBL" id="CP006254">
    <property type="protein sequence ID" value="AGT31308.1"/>
    <property type="molecule type" value="Genomic_DNA"/>
</dbReference>
<dbReference type="PANTHER" id="PTHR33876:SF4">
    <property type="entry name" value="CHLOROPLAST PROTEIN FOR GROWTH AND FERTILITY 2"/>
    <property type="match status" value="1"/>
</dbReference>
<feature type="transmembrane region" description="Helical" evidence="1">
    <location>
        <begin position="145"/>
        <end position="172"/>
    </location>
</feature>
<dbReference type="KEGG" id="gjf:M493_05030"/>
<reference evidence="2 3" key="1">
    <citation type="journal article" date="2014" name="Genome Announc.">
        <title>Complete Genome Sequence of the Thermophilic Polychlorinated Biphenyl Degrader Geobacillus sp. Strain JF8 (NBRC 109937).</title>
        <authorList>
            <person name="Shintani M."/>
            <person name="Ohtsubo Y."/>
            <person name="Fukuda K."/>
            <person name="Hosoyama A."/>
            <person name="Ohji S."/>
            <person name="Yamazoe A."/>
            <person name="Fujita N."/>
            <person name="Nagata Y."/>
            <person name="Tsuda M."/>
            <person name="Hatta T."/>
            <person name="Kimbara K."/>
        </authorList>
    </citation>
    <scope>NUCLEOTIDE SEQUENCE [LARGE SCALE GENOMIC DNA]</scope>
    <source>
        <strain evidence="2 3">JF8</strain>
    </source>
</reference>
<sequence length="209" mass="22595">MSGLTLTLLFGLLLGMKHATEPDHVVAVSTIASRTNKLSLSSLAGVFWGVGHTLTLLVVGMIVISLKQHIPETVATWMEMAVGVMIIVLAVASFRATRAMGEQKPLHIHHLHMKSMLIGVVHGMAGSAGMVLLTLTTVETPWQAFAFIVIFGLGTVIGMMIFTTLLGLPFLFARPKQTLYRALVQVVSAISLVYGVYYLYEVGREGGLF</sequence>
<dbReference type="InterPro" id="IPR052776">
    <property type="entry name" value="Chloro_ReproSupport/MetalTrans"/>
</dbReference>
<feature type="transmembrane region" description="Helical" evidence="1">
    <location>
        <begin position="178"/>
        <end position="200"/>
    </location>
</feature>
<dbReference type="HOGENOM" id="CLU_053247_2_1_9"/>
<protein>
    <recommendedName>
        <fullName evidence="4">Urease accessory protein UreH</fullName>
    </recommendedName>
</protein>
<dbReference type="PATRIC" id="fig|1345697.3.peg.909"/>
<dbReference type="Proteomes" id="UP000015500">
    <property type="component" value="Chromosome"/>
</dbReference>
<keyword evidence="1" id="KW-0472">Membrane</keyword>
<name>S5ZLU2_GEOG3</name>
<keyword evidence="1" id="KW-1133">Transmembrane helix</keyword>
<dbReference type="RefSeq" id="WP_020959116.1">
    <property type="nucleotide sequence ID" value="NC_022080.4"/>
</dbReference>
<evidence type="ECO:0000313" key="3">
    <source>
        <dbReference type="Proteomes" id="UP000015500"/>
    </source>
</evidence>
<feature type="transmembrane region" description="Helical" evidence="1">
    <location>
        <begin position="76"/>
        <end position="96"/>
    </location>
</feature>
<feature type="transmembrane region" description="Helical" evidence="1">
    <location>
        <begin position="116"/>
        <end position="138"/>
    </location>
</feature>
<evidence type="ECO:0000256" key="1">
    <source>
        <dbReference type="SAM" id="Phobius"/>
    </source>
</evidence>
<evidence type="ECO:0000313" key="2">
    <source>
        <dbReference type="EMBL" id="AGT31308.1"/>
    </source>
</evidence>
<evidence type="ECO:0008006" key="4">
    <source>
        <dbReference type="Google" id="ProtNLM"/>
    </source>
</evidence>
<gene>
    <name evidence="2" type="ORF">M493_05030</name>
</gene>
<organism evidence="2 3">
    <name type="scientific">Geobacillus genomosp. 3</name>
    <dbReference type="NCBI Taxonomy" id="1921421"/>
    <lineage>
        <taxon>Bacteria</taxon>
        <taxon>Bacillati</taxon>
        <taxon>Bacillota</taxon>
        <taxon>Bacilli</taxon>
        <taxon>Bacillales</taxon>
        <taxon>Anoxybacillaceae</taxon>
        <taxon>Geobacillus</taxon>
    </lineage>
</organism>
<dbReference type="STRING" id="1921421.M493_05030"/>
<dbReference type="AlphaFoldDB" id="S5ZLU2"/>
<feature type="transmembrane region" description="Helical" evidence="1">
    <location>
        <begin position="43"/>
        <end position="64"/>
    </location>
</feature>
<dbReference type="PANTHER" id="PTHR33876">
    <property type="entry name" value="UNNAMED PRODUCT"/>
    <property type="match status" value="1"/>
</dbReference>
<proteinExistence type="predicted"/>
<keyword evidence="1" id="KW-0812">Transmembrane</keyword>